<dbReference type="GO" id="GO:0004674">
    <property type="term" value="F:protein serine/threonine kinase activity"/>
    <property type="evidence" value="ECO:0007669"/>
    <property type="project" value="TreeGrafter"/>
</dbReference>
<dbReference type="InterPro" id="IPR000719">
    <property type="entry name" value="Prot_kinase_dom"/>
</dbReference>
<dbReference type="InterPro" id="IPR008271">
    <property type="entry name" value="Ser/Thr_kinase_AS"/>
</dbReference>
<organism evidence="3 4">
    <name type="scientific">Bugula neritina</name>
    <name type="common">Brown bryozoan</name>
    <name type="synonym">Sertularia neritina</name>
    <dbReference type="NCBI Taxonomy" id="10212"/>
    <lineage>
        <taxon>Eukaryota</taxon>
        <taxon>Metazoa</taxon>
        <taxon>Spiralia</taxon>
        <taxon>Lophotrochozoa</taxon>
        <taxon>Bryozoa</taxon>
        <taxon>Gymnolaemata</taxon>
        <taxon>Cheilostomatida</taxon>
        <taxon>Flustrina</taxon>
        <taxon>Buguloidea</taxon>
        <taxon>Bugulidae</taxon>
        <taxon>Bugula</taxon>
    </lineage>
</organism>
<feature type="domain" description="Protein kinase" evidence="2">
    <location>
        <begin position="1"/>
        <end position="293"/>
    </location>
</feature>
<dbReference type="Gene3D" id="1.10.510.10">
    <property type="entry name" value="Transferase(Phosphotransferase) domain 1"/>
    <property type="match status" value="1"/>
</dbReference>
<dbReference type="PROSITE" id="PS50011">
    <property type="entry name" value="PROTEIN_KINASE_DOM"/>
    <property type="match status" value="1"/>
</dbReference>
<accession>A0A7J7KRN2</accession>
<dbReference type="OrthoDB" id="1668230at2759"/>
<sequence>MEKLLEIARDQSIETLIKENDIFSYLNNYPHVNIINRLFLCQTPQDMMLGLEYFDGLTLADHIVLTKYYRQRMPTYSLHPVHIVTVLKQQTEAIQHLQICNVFHCDFKPENVLYNEKRRQSKLIDFGMAVFGNRANEIFKSQGGTTEFMAPETLLDGELMVGTDLFGLGAALHHVMTLELPWHSLENIQALNAEPLDHNSPNIANLKAQRRSKRRHFIKAEISRYRRLLPPEEEEIEDIENDEPRFLVIQEELMCTESYEFPLKDIICKMLRHNPRLRPECEDILKYIEDNYTGAPAIEHQISEMSMSSQSSRGTLAGDNSIANEANEEQEEMMSAQSANNIPIFLTGSSIQEMHTNSASDRPSALQPNFSMLNKNSSYIDQPSDARQQLAYPSTEMMSITQSGMEPTDSAYDDPTGMSAYVAGNQADESSSHFSMPHSDNFSMPHSDNFSMPHSDNFSMPCVVGDGASGSTPSSLNGLRPAGAGPQI</sequence>
<dbReference type="AlphaFoldDB" id="A0A7J7KRN2"/>
<dbReference type="SUPFAM" id="SSF56112">
    <property type="entry name" value="Protein kinase-like (PK-like)"/>
    <property type="match status" value="1"/>
</dbReference>
<dbReference type="GO" id="GO:0005737">
    <property type="term" value="C:cytoplasm"/>
    <property type="evidence" value="ECO:0007669"/>
    <property type="project" value="TreeGrafter"/>
</dbReference>
<dbReference type="Proteomes" id="UP000593567">
    <property type="component" value="Unassembled WGS sequence"/>
</dbReference>
<name>A0A7J7KRN2_BUGNE</name>
<keyword evidence="4" id="KW-1185">Reference proteome</keyword>
<proteinExistence type="predicted"/>
<dbReference type="EMBL" id="VXIV02000100">
    <property type="protein sequence ID" value="KAF6040808.1"/>
    <property type="molecule type" value="Genomic_DNA"/>
</dbReference>
<evidence type="ECO:0000313" key="3">
    <source>
        <dbReference type="EMBL" id="KAF6040808.1"/>
    </source>
</evidence>
<dbReference type="PANTHER" id="PTHR44167:SF24">
    <property type="entry name" value="SERINE_THREONINE-PROTEIN KINASE CHK2"/>
    <property type="match status" value="1"/>
</dbReference>
<dbReference type="GO" id="GO:0005524">
    <property type="term" value="F:ATP binding"/>
    <property type="evidence" value="ECO:0007669"/>
    <property type="project" value="InterPro"/>
</dbReference>
<dbReference type="GO" id="GO:0005634">
    <property type="term" value="C:nucleus"/>
    <property type="evidence" value="ECO:0007669"/>
    <property type="project" value="TreeGrafter"/>
</dbReference>
<dbReference type="GO" id="GO:0044773">
    <property type="term" value="P:mitotic DNA damage checkpoint signaling"/>
    <property type="evidence" value="ECO:0007669"/>
    <property type="project" value="TreeGrafter"/>
</dbReference>
<comment type="caution">
    <text evidence="3">The sequence shown here is derived from an EMBL/GenBank/DDBJ whole genome shotgun (WGS) entry which is preliminary data.</text>
</comment>
<dbReference type="Pfam" id="PF00069">
    <property type="entry name" value="Pkinase"/>
    <property type="match status" value="1"/>
</dbReference>
<dbReference type="InterPro" id="IPR011009">
    <property type="entry name" value="Kinase-like_dom_sf"/>
</dbReference>
<dbReference type="PROSITE" id="PS00108">
    <property type="entry name" value="PROTEIN_KINASE_ST"/>
    <property type="match status" value="1"/>
</dbReference>
<evidence type="ECO:0000259" key="2">
    <source>
        <dbReference type="PROSITE" id="PS50011"/>
    </source>
</evidence>
<reference evidence="3" key="1">
    <citation type="submission" date="2020-06" db="EMBL/GenBank/DDBJ databases">
        <title>Draft genome of Bugula neritina, a colonial animal packing powerful symbionts and potential medicines.</title>
        <authorList>
            <person name="Rayko M."/>
        </authorList>
    </citation>
    <scope>NUCLEOTIDE SEQUENCE [LARGE SCALE GENOMIC DNA]</scope>
    <source>
        <strain evidence="3">Kwan_BN1</strain>
    </source>
</reference>
<feature type="region of interest" description="Disordered" evidence="1">
    <location>
        <begin position="466"/>
        <end position="488"/>
    </location>
</feature>
<evidence type="ECO:0000313" key="4">
    <source>
        <dbReference type="Proteomes" id="UP000593567"/>
    </source>
</evidence>
<gene>
    <name evidence="3" type="ORF">EB796_000892</name>
</gene>
<evidence type="ECO:0000256" key="1">
    <source>
        <dbReference type="SAM" id="MobiDB-lite"/>
    </source>
</evidence>
<dbReference type="PANTHER" id="PTHR44167">
    <property type="entry name" value="OVARIAN-SPECIFIC SERINE/THREONINE-PROTEIN KINASE LOK-RELATED"/>
    <property type="match status" value="1"/>
</dbReference>
<protein>
    <submittedName>
        <fullName evidence="3">MYLK4</fullName>
    </submittedName>
</protein>